<proteinExistence type="predicted"/>
<protein>
    <submittedName>
        <fullName evidence="2">Uncharacterized protein</fullName>
    </submittedName>
</protein>
<sequence>MEENQKRPINWLVVLGGVTLLLTLLTCILLFQMHALRQELSTLRGDVSGLGAGLQSAIGNGIGEIRANLEEKNSIFSYTACETGAFDPADKTISLSVEATPKMLSDDTRMEFVVLCDGQSQATLSASRESGAEGLVFYASSQIPLCENVTVMGVIDDGGSKQVQTVSELYGLRSQLLLYIDNGYYAGYTKFDPTDKKLHLDGTFEIYVSSQSDKNKVKEAQLVAQIGGSDAKSYPLDITDDILMGGSLRLPVKEDFDAKVGDEIRILLRVEDTFGFRYEKVLDNYTLGENGEISYQTEAVNAETQVS</sequence>
<keyword evidence="1" id="KW-0812">Transmembrane</keyword>
<dbReference type="RefSeq" id="WP_262396487.1">
    <property type="nucleotide sequence ID" value="NZ_JACRTC010000001.1"/>
</dbReference>
<gene>
    <name evidence="2" type="ORF">H8709_00875</name>
</gene>
<keyword evidence="1" id="KW-0472">Membrane</keyword>
<dbReference type="AlphaFoldDB" id="A0A926E8X9"/>
<accession>A0A926E8X9</accession>
<comment type="caution">
    <text evidence="2">The sequence shown here is derived from an EMBL/GenBank/DDBJ whole genome shotgun (WGS) entry which is preliminary data.</text>
</comment>
<evidence type="ECO:0000256" key="1">
    <source>
        <dbReference type="SAM" id="Phobius"/>
    </source>
</evidence>
<name>A0A926E8X9_9FIRM</name>
<evidence type="ECO:0000313" key="2">
    <source>
        <dbReference type="EMBL" id="MBC8569383.1"/>
    </source>
</evidence>
<feature type="transmembrane region" description="Helical" evidence="1">
    <location>
        <begin position="12"/>
        <end position="31"/>
    </location>
</feature>
<dbReference type="Proteomes" id="UP000660861">
    <property type="component" value="Unassembled WGS sequence"/>
</dbReference>
<reference evidence="2" key="1">
    <citation type="submission" date="2020-08" db="EMBL/GenBank/DDBJ databases">
        <title>Genome public.</title>
        <authorList>
            <person name="Liu C."/>
            <person name="Sun Q."/>
        </authorList>
    </citation>
    <scope>NUCLEOTIDE SEQUENCE</scope>
    <source>
        <strain evidence="2">NSJ-54</strain>
    </source>
</reference>
<evidence type="ECO:0000313" key="3">
    <source>
        <dbReference type="Proteomes" id="UP000660861"/>
    </source>
</evidence>
<keyword evidence="1" id="KW-1133">Transmembrane helix</keyword>
<keyword evidence="3" id="KW-1185">Reference proteome</keyword>
<dbReference type="EMBL" id="JACRTC010000001">
    <property type="protein sequence ID" value="MBC8569383.1"/>
    <property type="molecule type" value="Genomic_DNA"/>
</dbReference>
<organism evidence="2 3">
    <name type="scientific">Zongyangia hominis</name>
    <dbReference type="NCBI Taxonomy" id="2763677"/>
    <lineage>
        <taxon>Bacteria</taxon>
        <taxon>Bacillati</taxon>
        <taxon>Bacillota</taxon>
        <taxon>Clostridia</taxon>
        <taxon>Eubacteriales</taxon>
        <taxon>Oscillospiraceae</taxon>
        <taxon>Zongyangia</taxon>
    </lineage>
</organism>